<protein>
    <submittedName>
        <fullName evidence="2">Uncharacterized protein</fullName>
    </submittedName>
</protein>
<evidence type="ECO:0000313" key="2">
    <source>
        <dbReference type="EMBL" id="AJG44377.1"/>
    </source>
</evidence>
<dbReference type="EMBL" id="KM595305">
    <property type="protein sequence ID" value="AJG44377.1"/>
    <property type="molecule type" value="Genomic_DNA"/>
</dbReference>
<sequence length="124" mass="13493">MKEINKLDVDTRLANGLAPLLDSTQVQEFLLMYNHWVATWGGLPERRDAIKTQINAIPRVEDQNVFLTKLATIAGQAGQVGFTTESRPPSPLAEVESDAPEAGESDSEEPPMKKAKTEATSANS</sequence>
<feature type="region of interest" description="Disordered" evidence="1">
    <location>
        <begin position="78"/>
        <end position="124"/>
    </location>
</feature>
<reference evidence="2" key="1">
    <citation type="journal article" date="2015" name="ChemBioChem">
        <title>Functional characterization of MpaG', the O-methyltransferase involved in the biosynthesis of mycophenolic acid.</title>
        <authorList>
            <person name="Zhang W."/>
            <person name="Cao S."/>
            <person name="Qiu L."/>
            <person name="Qi F."/>
            <person name="Li Z."/>
            <person name="Yang Y."/>
            <person name="Huang S."/>
            <person name="Bai F."/>
            <person name="Liu C."/>
            <person name="Wan X."/>
            <person name="Li S."/>
        </authorList>
    </citation>
    <scope>NUCLEOTIDE SEQUENCE</scope>
    <source>
        <strain evidence="2">NRRL864</strain>
    </source>
</reference>
<dbReference type="AlphaFoldDB" id="A0A0B5KYT1"/>
<accession>A0A0B5KYT1</accession>
<evidence type="ECO:0000256" key="1">
    <source>
        <dbReference type="SAM" id="MobiDB-lite"/>
    </source>
</evidence>
<organism evidence="2">
    <name type="scientific">Penicillium brevicompactum</name>
    <dbReference type="NCBI Taxonomy" id="5074"/>
    <lineage>
        <taxon>Eukaryota</taxon>
        <taxon>Fungi</taxon>
        <taxon>Dikarya</taxon>
        <taxon>Ascomycota</taxon>
        <taxon>Pezizomycotina</taxon>
        <taxon>Eurotiomycetes</taxon>
        <taxon>Eurotiomycetidae</taxon>
        <taxon>Eurotiales</taxon>
        <taxon>Aspergillaceae</taxon>
        <taxon>Penicillium</taxon>
    </lineage>
</organism>
<proteinExistence type="predicted"/>
<name>A0A0B5KYT1_PENBR</name>
<feature type="compositionally biased region" description="Acidic residues" evidence="1">
    <location>
        <begin position="95"/>
        <end position="109"/>
    </location>
</feature>